<dbReference type="SUPFAM" id="SSF48452">
    <property type="entry name" value="TPR-like"/>
    <property type="match status" value="1"/>
</dbReference>
<dbReference type="InterPro" id="IPR011990">
    <property type="entry name" value="TPR-like_helical_dom_sf"/>
</dbReference>
<name>A0A7S1YZJ2_9STRA</name>
<dbReference type="InterPro" id="IPR053159">
    <property type="entry name" value="Hybrid_Histidine_Kinase"/>
</dbReference>
<sequence>MSLMLEEVFQHTECDKDNRPAHFTLIRALAAQDKLHSSIETALLVLEKLGEQFPSPDDKTVSAEYSKLKRILEGKTDTYILGLSAMENDEKNAAMQLLSFLVMYAVLARVKYLPLFSFRMVQLTLRYGVCKESAIGFASFGFLLCGSFNDIKGAYHCGQLALKLMEKLQAKEYMARIHVMVFGSIHSWVAHHRLSLKPLENAYRGGMRCGDTQYALFCAHQYYIHAFQCGEELSALEKEIKTFGDQMLENKQDLFSKYAQVFRQTVLNWMGCCNDPLKLTGVAMDQDQLLNNALENNHMSLVYVIHHSRSYLAFAFGHYELASDFAEQGQNILDSGCSPTFAVVTHAFVYGLISFVLAGKTHQIKWKTNAFKCLKKMEVWSESAPSNCLHKLLLLQAESAVLLGENSTAAIKYNAAIKMVENGGFIHELALIHERAAVFYSEQGDTSKACHHYGQAHVVYLQWGAKGKADDLRINCPF</sequence>
<protein>
    <submittedName>
        <fullName evidence="1">Uncharacterized protein</fullName>
    </submittedName>
</protein>
<accession>A0A7S1YZJ2</accession>
<dbReference type="EMBL" id="HBGN01012015">
    <property type="protein sequence ID" value="CAD9323650.1"/>
    <property type="molecule type" value="Transcribed_RNA"/>
</dbReference>
<reference evidence="1" key="1">
    <citation type="submission" date="2021-01" db="EMBL/GenBank/DDBJ databases">
        <authorList>
            <person name="Corre E."/>
            <person name="Pelletier E."/>
            <person name="Niang G."/>
            <person name="Scheremetjew M."/>
            <person name="Finn R."/>
            <person name="Kale V."/>
            <person name="Holt S."/>
            <person name="Cochrane G."/>
            <person name="Meng A."/>
            <person name="Brown T."/>
            <person name="Cohen L."/>
        </authorList>
    </citation>
    <scope>NUCLEOTIDE SEQUENCE</scope>
    <source>
        <strain evidence="1">Pop2</strain>
    </source>
</reference>
<dbReference type="AlphaFoldDB" id="A0A7S1YZJ2"/>
<dbReference type="PANTHER" id="PTHR43642:SF1">
    <property type="entry name" value="HYBRID SIGNAL TRANSDUCTION HISTIDINE KINASE G"/>
    <property type="match status" value="1"/>
</dbReference>
<evidence type="ECO:0000313" key="1">
    <source>
        <dbReference type="EMBL" id="CAD9323650.1"/>
    </source>
</evidence>
<organism evidence="1">
    <name type="scientific">Ditylum brightwellii</name>
    <dbReference type="NCBI Taxonomy" id="49249"/>
    <lineage>
        <taxon>Eukaryota</taxon>
        <taxon>Sar</taxon>
        <taxon>Stramenopiles</taxon>
        <taxon>Ochrophyta</taxon>
        <taxon>Bacillariophyta</taxon>
        <taxon>Mediophyceae</taxon>
        <taxon>Lithodesmiophycidae</taxon>
        <taxon>Lithodesmiales</taxon>
        <taxon>Lithodesmiaceae</taxon>
        <taxon>Ditylum</taxon>
    </lineage>
</organism>
<dbReference type="PANTHER" id="PTHR43642">
    <property type="entry name" value="HYBRID SIGNAL TRANSDUCTION HISTIDINE KINASE G"/>
    <property type="match status" value="1"/>
</dbReference>
<proteinExistence type="predicted"/>
<gene>
    <name evidence="1" type="ORF">DBRI1063_LOCUS7654</name>
</gene>